<name>A0A4Q9HF95_9SPHI</name>
<gene>
    <name evidence="2" type="ORF">EYS08_05960</name>
</gene>
<evidence type="ECO:0000313" key="2">
    <source>
        <dbReference type="EMBL" id="TBO43503.1"/>
    </source>
</evidence>
<dbReference type="Proteomes" id="UP000291819">
    <property type="component" value="Unassembled WGS sequence"/>
</dbReference>
<dbReference type="RefSeq" id="WP_131029110.1">
    <property type="nucleotide sequence ID" value="NZ_SIXF01000004.1"/>
</dbReference>
<dbReference type="AlphaFoldDB" id="A0A4Q9HF95"/>
<feature type="chain" id="PRO_5020464767" description="Carboxypeptidase regulatory-like domain-containing protein" evidence="1">
    <location>
        <begin position="26"/>
        <end position="202"/>
    </location>
</feature>
<accession>A0A4Q9HF95</accession>
<evidence type="ECO:0000256" key="1">
    <source>
        <dbReference type="SAM" id="SignalP"/>
    </source>
</evidence>
<keyword evidence="1" id="KW-0732">Signal</keyword>
<keyword evidence="3" id="KW-1185">Reference proteome</keyword>
<organism evidence="2 3">
    <name type="scientific">Pedobacter kyonggii</name>
    <dbReference type="NCBI Taxonomy" id="1926871"/>
    <lineage>
        <taxon>Bacteria</taxon>
        <taxon>Pseudomonadati</taxon>
        <taxon>Bacteroidota</taxon>
        <taxon>Sphingobacteriia</taxon>
        <taxon>Sphingobacteriales</taxon>
        <taxon>Sphingobacteriaceae</taxon>
        <taxon>Pedobacter</taxon>
    </lineage>
</organism>
<feature type="signal peptide" evidence="1">
    <location>
        <begin position="1"/>
        <end position="25"/>
    </location>
</feature>
<dbReference type="EMBL" id="SIXF01000004">
    <property type="protein sequence ID" value="TBO43503.1"/>
    <property type="molecule type" value="Genomic_DNA"/>
</dbReference>
<dbReference type="OrthoDB" id="6058208at2"/>
<sequence length="202" mass="22669">MMNKRIPKILLVKMLLLSCSMMGYAQKTPEWVLPATPFNEAETAKLMEKGTATIQGTATLKKKGKDNFGVKGSQILLFPVTPYFTEFLELKKKFNSRKKQASMSPVAFTYRVEGRFLDDKGTFQFTNLKPGKYYAISWIAFARQKTVAVQTGTSTSYNVYGYALGSSPIYEDQHYDVFIENEVHGFVEVKEAGAVVNVVVSN</sequence>
<proteinExistence type="predicted"/>
<protein>
    <recommendedName>
        <fullName evidence="4">Carboxypeptidase regulatory-like domain-containing protein</fullName>
    </recommendedName>
</protein>
<evidence type="ECO:0008006" key="4">
    <source>
        <dbReference type="Google" id="ProtNLM"/>
    </source>
</evidence>
<comment type="caution">
    <text evidence="2">The sequence shown here is derived from an EMBL/GenBank/DDBJ whole genome shotgun (WGS) entry which is preliminary data.</text>
</comment>
<evidence type="ECO:0000313" key="3">
    <source>
        <dbReference type="Proteomes" id="UP000291819"/>
    </source>
</evidence>
<reference evidence="2 3" key="1">
    <citation type="submission" date="2019-02" db="EMBL/GenBank/DDBJ databases">
        <title>Pedobacter kyonggii whole genome sequence analysis.</title>
        <authorList>
            <person name="Dahal R.H."/>
        </authorList>
    </citation>
    <scope>NUCLEOTIDE SEQUENCE [LARGE SCALE GENOMIC DNA]</scope>
    <source>
        <strain evidence="2 3">K-4-11-1</strain>
    </source>
</reference>
<dbReference type="SUPFAM" id="SSF117074">
    <property type="entry name" value="Hypothetical protein PA1324"/>
    <property type="match status" value="1"/>
</dbReference>